<accession>A0A8C7B771</accession>
<evidence type="ECO:0000313" key="3">
    <source>
        <dbReference type="Ensembl" id="ENSNVIP00000013692.1"/>
    </source>
</evidence>
<dbReference type="NCBIfam" id="TIGR02174">
    <property type="entry name" value="CXXU_selWTH"/>
    <property type="match status" value="1"/>
</dbReference>
<dbReference type="GO" id="GO:0005829">
    <property type="term" value="C:cytosol"/>
    <property type="evidence" value="ECO:0007669"/>
    <property type="project" value="TreeGrafter"/>
</dbReference>
<feature type="compositionally biased region" description="Polar residues" evidence="2">
    <location>
        <begin position="212"/>
        <end position="227"/>
    </location>
</feature>
<keyword evidence="1" id="KW-0676">Redox-active center</keyword>
<dbReference type="AlphaFoldDB" id="A0A8C7B771"/>
<organism evidence="3 4">
    <name type="scientific">Neovison vison</name>
    <name type="common">American mink</name>
    <name type="synonym">Mustela vison</name>
    <dbReference type="NCBI Taxonomy" id="452646"/>
    <lineage>
        <taxon>Eukaryota</taxon>
        <taxon>Metazoa</taxon>
        <taxon>Chordata</taxon>
        <taxon>Craniata</taxon>
        <taxon>Vertebrata</taxon>
        <taxon>Euteleostomi</taxon>
        <taxon>Mammalia</taxon>
        <taxon>Eutheria</taxon>
        <taxon>Laurasiatheria</taxon>
        <taxon>Carnivora</taxon>
        <taxon>Caniformia</taxon>
        <taxon>Musteloidea</taxon>
        <taxon>Mustelidae</taxon>
        <taxon>Mustelinae</taxon>
        <taxon>Neogale</taxon>
    </lineage>
</organism>
<dbReference type="Ensembl" id="ENSNVIT00000016005.1">
    <property type="protein sequence ID" value="ENSNVIP00000013692.1"/>
    <property type="gene ID" value="ENSNVIG00000010783.1"/>
</dbReference>
<dbReference type="PANTHER" id="PTHR15124">
    <property type="entry name" value="SELENOPROTEIN W"/>
    <property type="match status" value="1"/>
</dbReference>
<name>A0A8C7B771_NEOVI</name>
<dbReference type="InterPro" id="IPR036249">
    <property type="entry name" value="Thioredoxin-like_sf"/>
</dbReference>
<protein>
    <recommendedName>
        <fullName evidence="5">Selenoprotein V</fullName>
    </recommendedName>
</protein>
<reference evidence="3" key="2">
    <citation type="submission" date="2025-09" db="UniProtKB">
        <authorList>
            <consortium name="Ensembl"/>
        </authorList>
    </citation>
    <scope>IDENTIFICATION</scope>
</reference>
<feature type="region of interest" description="Disordered" evidence="2">
    <location>
        <begin position="212"/>
        <end position="233"/>
    </location>
</feature>
<dbReference type="Proteomes" id="UP000694425">
    <property type="component" value="Unplaced"/>
</dbReference>
<dbReference type="GeneTree" id="ENSGT00940000163358"/>
<keyword evidence="4" id="KW-1185">Reference proteome</keyword>
<dbReference type="Pfam" id="PF10262">
    <property type="entry name" value="Rdx"/>
    <property type="match status" value="1"/>
</dbReference>
<feature type="region of interest" description="Disordered" evidence="2">
    <location>
        <begin position="1"/>
        <end position="39"/>
    </location>
</feature>
<evidence type="ECO:0000313" key="4">
    <source>
        <dbReference type="Proteomes" id="UP000694425"/>
    </source>
</evidence>
<dbReference type="InterPro" id="IPR011893">
    <property type="entry name" value="Selenoprotein_Rdx-typ"/>
</dbReference>
<evidence type="ECO:0000256" key="2">
    <source>
        <dbReference type="SAM" id="MobiDB-lite"/>
    </source>
</evidence>
<evidence type="ECO:0000256" key="1">
    <source>
        <dbReference type="ARBA" id="ARBA00023284"/>
    </source>
</evidence>
<dbReference type="PANTHER" id="PTHR15124:SF17">
    <property type="entry name" value="SELENOPROTEIN V"/>
    <property type="match status" value="1"/>
</dbReference>
<dbReference type="SUPFAM" id="SSF52833">
    <property type="entry name" value="Thioredoxin-like"/>
    <property type="match status" value="1"/>
</dbReference>
<feature type="region of interest" description="Disordered" evidence="2">
    <location>
        <begin position="144"/>
        <end position="182"/>
    </location>
</feature>
<proteinExistence type="predicted"/>
<dbReference type="FunFam" id="3.40.30.10:FF:000220">
    <property type="entry name" value="Selenoprotein V"/>
    <property type="match status" value="1"/>
</dbReference>
<dbReference type="InterPro" id="IPR051441">
    <property type="entry name" value="SelW_related"/>
</dbReference>
<sequence length="334" mass="36104">ASAWTPSPAQAPPQTPTTVPTLAQTPPPIHTPASAQTQVSAWTPAQTQVSAWSPTFAQSPAWPPTPVQMPTPAQTPTPVQTLTQVWNPTPVRTPTRARMPTRVQTPIPAQTPTTIWTPPPVPAPTPVSSRVGVEITTAIPVSQSFPDSVLPLDQPTEPASEPASSRDKDLSRPPSVKHFPSVTSEFGFNQESILVHTPSASDLLRLTLGSTSKTDSSATKLTDSTPESEPVPILGPGPLAPASENFPMDKKILIRVIYCGLSYSLRFILLRKSLEQQFPNRLHFQEERAAQATGEFEVFVDGKLVHSKKKGDGFVDEAGLQKIFSIIEEEISKR</sequence>
<evidence type="ECO:0008006" key="5">
    <source>
        <dbReference type="Google" id="ProtNLM"/>
    </source>
</evidence>
<dbReference type="Gene3D" id="3.40.30.10">
    <property type="entry name" value="Glutaredoxin"/>
    <property type="match status" value="1"/>
</dbReference>
<reference evidence="3" key="1">
    <citation type="submission" date="2025-08" db="UniProtKB">
        <authorList>
            <consortium name="Ensembl"/>
        </authorList>
    </citation>
    <scope>IDENTIFICATION</scope>
</reference>